<dbReference type="RefSeq" id="XP_003656797.1">
    <property type="nucleotide sequence ID" value="XM_003656749.1"/>
</dbReference>
<protein>
    <recommendedName>
        <fullName evidence="5">Fibroin-3 related protein</fullName>
    </recommendedName>
</protein>
<feature type="region of interest" description="Disordered" evidence="1">
    <location>
        <begin position="312"/>
        <end position="517"/>
    </location>
</feature>
<gene>
    <name evidence="3" type="ORF">THITE_2121941</name>
</gene>
<dbReference type="eggNOG" id="ENOG502SAKR">
    <property type="taxonomic scope" value="Eukaryota"/>
</dbReference>
<feature type="compositionally biased region" description="Polar residues" evidence="1">
    <location>
        <begin position="437"/>
        <end position="451"/>
    </location>
</feature>
<keyword evidence="2" id="KW-0812">Transmembrane</keyword>
<dbReference type="GO" id="GO:0005886">
    <property type="term" value="C:plasma membrane"/>
    <property type="evidence" value="ECO:0007669"/>
    <property type="project" value="TreeGrafter"/>
</dbReference>
<dbReference type="GeneID" id="11522907"/>
<sequence>MERSLRRGFLDLLVGSLRPAFGRRDITGEISDVKTAFSSWDNCIQVNYCKWPVIALIIIGGLIIISVVWCIIRCACCGLSCCCSCFSCLKCCGDCCGCCDPPRGSRRKYLDEPYIPPHHGYKSQEPMHAGFPGATIPTVNKAADFPQYAEFDVGGKKNEDALPQMPTWENAESKKVLVEEEAVEMNALKKPEAGEQAGSRGAGAGATGGAVAGATSPTGSRSPVNRSPYGPPGPGSGSNGYFGVTQSDPYAPGAPAYNQPGAAYGEAEQGYGRRSPHAYHNGGYDDGYNNGGYGQAHDHADGYGAAHQQPYDAYDHYSSPANQGYGIARHQTPTRGMDSGPYGPDARRSPVPQGALAGYGVEARRSPAPQGSYGSAYGAEARRSPAPQGGDYAAARRSPAPQGGDYAAARRSPAPQAGGYGSNSGAGRYGAARESPQRQYSSHNDPVSSPTGPAGLTPLRNDAGFDFTSGYSRPPAAAAAPNSPGGYRQPSPALEGRGSQGAGAGGYPGYKPYQPPA</sequence>
<dbReference type="AlphaFoldDB" id="G2RFH8"/>
<reference evidence="3 4" key="1">
    <citation type="journal article" date="2011" name="Nat. Biotechnol.">
        <title>Comparative genomic analysis of the thermophilic biomass-degrading fungi Myceliophthora thermophila and Thielavia terrestris.</title>
        <authorList>
            <person name="Berka R.M."/>
            <person name="Grigoriev I.V."/>
            <person name="Otillar R."/>
            <person name="Salamov A."/>
            <person name="Grimwood J."/>
            <person name="Reid I."/>
            <person name="Ishmael N."/>
            <person name="John T."/>
            <person name="Darmond C."/>
            <person name="Moisan M.-C."/>
            <person name="Henrissat B."/>
            <person name="Coutinho P.M."/>
            <person name="Lombard V."/>
            <person name="Natvig D.O."/>
            <person name="Lindquist E."/>
            <person name="Schmutz J."/>
            <person name="Lucas S."/>
            <person name="Harris P."/>
            <person name="Powlowski J."/>
            <person name="Bellemare A."/>
            <person name="Taylor D."/>
            <person name="Butler G."/>
            <person name="de Vries R.P."/>
            <person name="Allijn I.E."/>
            <person name="van den Brink J."/>
            <person name="Ushinsky S."/>
            <person name="Storms R."/>
            <person name="Powell A.J."/>
            <person name="Paulsen I.T."/>
            <person name="Elbourne L.D.H."/>
            <person name="Baker S.E."/>
            <person name="Magnuson J."/>
            <person name="LaBoissiere S."/>
            <person name="Clutterbuck A.J."/>
            <person name="Martinez D."/>
            <person name="Wogulis M."/>
            <person name="de Leon A.L."/>
            <person name="Rey M.W."/>
            <person name="Tsang A."/>
        </authorList>
    </citation>
    <scope>NUCLEOTIDE SEQUENCE [LARGE SCALE GENOMIC DNA]</scope>
    <source>
        <strain evidence="4">ATCC 38088 / NRRL 8126</strain>
    </source>
</reference>
<feature type="region of interest" description="Disordered" evidence="1">
    <location>
        <begin position="189"/>
        <end position="283"/>
    </location>
</feature>
<evidence type="ECO:0000313" key="3">
    <source>
        <dbReference type="EMBL" id="AEO70461.1"/>
    </source>
</evidence>
<dbReference type="OrthoDB" id="5401332at2759"/>
<name>G2RFH8_THETT</name>
<dbReference type="InterPro" id="IPR037504">
    <property type="entry name" value="PSI_induc_2"/>
</dbReference>
<feature type="compositionally biased region" description="Gly residues" evidence="1">
    <location>
        <begin position="498"/>
        <end position="508"/>
    </location>
</feature>
<dbReference type="HOGENOM" id="CLU_022094_0_0_1"/>
<dbReference type="EMBL" id="CP003013">
    <property type="protein sequence ID" value="AEO70461.1"/>
    <property type="molecule type" value="Genomic_DNA"/>
</dbReference>
<organism evidence="3 4">
    <name type="scientific">Thermothielavioides terrestris (strain ATCC 38088 / NRRL 8126)</name>
    <name type="common">Thielavia terrestris</name>
    <dbReference type="NCBI Taxonomy" id="578455"/>
    <lineage>
        <taxon>Eukaryota</taxon>
        <taxon>Fungi</taxon>
        <taxon>Dikarya</taxon>
        <taxon>Ascomycota</taxon>
        <taxon>Pezizomycotina</taxon>
        <taxon>Sordariomycetes</taxon>
        <taxon>Sordariomycetidae</taxon>
        <taxon>Sordariales</taxon>
        <taxon>Chaetomiaceae</taxon>
        <taxon>Thermothielavioides</taxon>
        <taxon>Thermothielavioides terrestris</taxon>
    </lineage>
</organism>
<evidence type="ECO:0008006" key="5">
    <source>
        <dbReference type="Google" id="ProtNLM"/>
    </source>
</evidence>
<dbReference type="PANTHER" id="PTHR40018">
    <property type="entry name" value="[PSI+] INDUCTION PROTEIN 2"/>
    <property type="match status" value="1"/>
</dbReference>
<accession>G2RFH8</accession>
<keyword evidence="4" id="KW-1185">Reference proteome</keyword>
<dbReference type="GO" id="GO:0005935">
    <property type="term" value="C:cellular bud neck"/>
    <property type="evidence" value="ECO:0007669"/>
    <property type="project" value="TreeGrafter"/>
</dbReference>
<feature type="compositionally biased region" description="Gly residues" evidence="1">
    <location>
        <begin position="418"/>
        <end position="428"/>
    </location>
</feature>
<keyword evidence="2" id="KW-0472">Membrane</keyword>
<evidence type="ECO:0000313" key="4">
    <source>
        <dbReference type="Proteomes" id="UP000008181"/>
    </source>
</evidence>
<dbReference type="Proteomes" id="UP000008181">
    <property type="component" value="Chromosome 5"/>
</dbReference>
<feature type="compositionally biased region" description="Low complexity" evidence="1">
    <location>
        <begin position="261"/>
        <end position="272"/>
    </location>
</feature>
<dbReference type="PANTHER" id="PTHR40018:SF1">
    <property type="entry name" value="[PSI+] INDUCTION PROTEIN 2"/>
    <property type="match status" value="1"/>
</dbReference>
<keyword evidence="2" id="KW-1133">Transmembrane helix</keyword>
<feature type="compositionally biased region" description="Gly residues" evidence="1">
    <location>
        <begin position="200"/>
        <end position="211"/>
    </location>
</feature>
<dbReference type="KEGG" id="ttt:THITE_2121941"/>
<evidence type="ECO:0000256" key="2">
    <source>
        <dbReference type="SAM" id="Phobius"/>
    </source>
</evidence>
<proteinExistence type="predicted"/>
<evidence type="ECO:0000256" key="1">
    <source>
        <dbReference type="SAM" id="MobiDB-lite"/>
    </source>
</evidence>
<feature type="transmembrane region" description="Helical" evidence="2">
    <location>
        <begin position="53"/>
        <end position="72"/>
    </location>
</feature>